<protein>
    <submittedName>
        <fullName evidence="2">Uncharacterized protein</fullName>
    </submittedName>
</protein>
<proteinExistence type="predicted"/>
<dbReference type="EMBL" id="AP025732">
    <property type="protein sequence ID" value="BDI15142.1"/>
    <property type="molecule type" value="Genomic_DNA"/>
</dbReference>
<sequence>MANGKAITVSDVDVNEGTGELEVTLSVNNGGLILADTTGISFLSGSSNGKSSIFFKGTLSAINKALDGLTYRGNLNSNGTDILSIVTSDLGNKGEGGILQDASKTVQINVTAVNDAPVNTFPGLQSIEEDKDLVFKSSTQNAISISDIDFAINANEMQVILSVIKGKLTLGQTTGLTFQQGNNSNSITLKGTQTDINSALEGLTYRGNQDFNGDDTLKILTSDLGNTGIPGELKKEDTVQITTIAINDAPEITVPVSLVINEDTDLALTGINAIQVKDVDAAESTGEVQVKLSVAKGTLNLKVITGLTFDASSGNGKSDVIFQGKIADVNIGLKSLVYRGNLNANGNDTLTVTASDLGNAGIGGILTDTERVQITINPVNEEPINTVPTQQTVDEDVQLIFSTANGNAISITDVDALEGTGKVEVKLSVTKGLITLSNTSDLTFTEGDGVSEYNLTFTGSVDKINQAFNGLVYLGNQDSNSNAKGDDTLTIITSDLGNTGSGGIKTDTDTVTIKRNAINDAPVNTVPANQSVDEDTDLALTVAKAIQIKDVDAAEGTGVVEVKLSVGKGILTLQNTANLTFNTNNTNGTSTVIFSGKIADINTALNTLVYRGNLNANGVDTLTVTTNDLGNTGGGGTLTDIDSFQITIDPVNDAPVIAVPAEQNINEDFTLVFNGFNKNAITINDVDVKEGTGILEVMLSVTRGLLTLSDTTGLQFTNGDGLGNATMTFRGSIDRVNQVLNGLTYLGNKDLNSDVQGEDNLTISTSDLGNRGKGNILKDEKTVKIQLTAINDAPINTVPGEQTVKEDTDLTFSTTNKNAITVSDIDVNEGTGDLEVTVGVTKGALTLKQITGLTFLQGDGTIDTSMTFKGKITDINSALEGLAYRGNQDFNGEDTLTINTNDLGNSGSGGSLTKQDIVNIKVSAVNDAPIIVFSNFKNLSQKAPSDAGAAFNDKQVKLNLSLQTEAANNNSAYLYRVDDAKGSIRDPLTGMLLDPTSSLSVETKAALSGTNNNRPPSPRHRDTSG</sequence>
<dbReference type="RefSeq" id="WP_251958603.1">
    <property type="nucleotide sequence ID" value="NZ_AP025732.1"/>
</dbReference>
<name>A0ABN6Q1D9_NOSCO</name>
<gene>
    <name evidence="2" type="ORF">ANSO36C_09440</name>
</gene>
<dbReference type="Proteomes" id="UP001055453">
    <property type="component" value="Chromosome"/>
</dbReference>
<organism evidence="2 3">
    <name type="scientific">Nostoc cf. commune SO-36</name>
    <dbReference type="NCBI Taxonomy" id="449208"/>
    <lineage>
        <taxon>Bacteria</taxon>
        <taxon>Bacillati</taxon>
        <taxon>Cyanobacteriota</taxon>
        <taxon>Cyanophyceae</taxon>
        <taxon>Nostocales</taxon>
        <taxon>Nostocaceae</taxon>
        <taxon>Nostoc</taxon>
    </lineage>
</organism>
<keyword evidence="3" id="KW-1185">Reference proteome</keyword>
<evidence type="ECO:0000256" key="1">
    <source>
        <dbReference type="SAM" id="MobiDB-lite"/>
    </source>
</evidence>
<reference evidence="2" key="1">
    <citation type="submission" date="2022-04" db="EMBL/GenBank/DDBJ databases">
        <title>Complete genome sequence of a cyanobacterium, Nostoc sp. SO-36, isolated in Antarctica.</title>
        <authorList>
            <person name="Kanesaki Y."/>
            <person name="Effendi D."/>
            <person name="Sakamoto T."/>
            <person name="Ohtani S."/>
            <person name="Awai K."/>
        </authorList>
    </citation>
    <scope>NUCLEOTIDE SEQUENCE</scope>
    <source>
        <strain evidence="2">SO-36</strain>
    </source>
</reference>
<feature type="region of interest" description="Disordered" evidence="1">
    <location>
        <begin position="1000"/>
        <end position="1025"/>
    </location>
</feature>
<evidence type="ECO:0000313" key="2">
    <source>
        <dbReference type="EMBL" id="BDI15142.1"/>
    </source>
</evidence>
<evidence type="ECO:0000313" key="3">
    <source>
        <dbReference type="Proteomes" id="UP001055453"/>
    </source>
</evidence>
<accession>A0ABN6Q1D9</accession>